<name>A0A835NMG5_9PASS</name>
<dbReference type="SMART" id="SM00320">
    <property type="entry name" value="WD40"/>
    <property type="match status" value="3"/>
</dbReference>
<evidence type="ECO:0000256" key="3">
    <source>
        <dbReference type="ARBA" id="ARBA00022737"/>
    </source>
</evidence>
<keyword evidence="2 7" id="KW-0853">WD repeat</keyword>
<dbReference type="GO" id="GO:0036064">
    <property type="term" value="C:ciliary basal body"/>
    <property type="evidence" value="ECO:0007669"/>
    <property type="project" value="TreeGrafter"/>
</dbReference>
<dbReference type="Pfam" id="PF24760">
    <property type="entry name" value="TPR_IF140_C"/>
    <property type="match status" value="1"/>
</dbReference>
<protein>
    <recommendedName>
        <fullName evidence="15">IF140 protein</fullName>
    </recommendedName>
</protein>
<evidence type="ECO:0000256" key="1">
    <source>
        <dbReference type="ARBA" id="ARBA00004138"/>
    </source>
</evidence>
<dbReference type="InterPro" id="IPR011990">
    <property type="entry name" value="TPR-like_helical_dom_sf"/>
</dbReference>
<dbReference type="EMBL" id="JADDUC020000017">
    <property type="protein sequence ID" value="KAI1233956.1"/>
    <property type="molecule type" value="Genomic_DNA"/>
</dbReference>
<dbReference type="InterPro" id="IPR056168">
    <property type="entry name" value="TPR_IF140/IFT172/WDR19"/>
</dbReference>
<dbReference type="SUPFAM" id="SSF48452">
    <property type="entry name" value="TPR-like"/>
    <property type="match status" value="1"/>
</dbReference>
<feature type="repeat" description="WD" evidence="7">
    <location>
        <begin position="104"/>
        <end position="138"/>
    </location>
</feature>
<proteinExistence type="predicted"/>
<feature type="domain" description="IFT140 second beta-propeller" evidence="9">
    <location>
        <begin position="420"/>
        <end position="731"/>
    </location>
</feature>
<dbReference type="InterPro" id="IPR001680">
    <property type="entry name" value="WD40_rpt"/>
</dbReference>
<sequence length="1719" mass="191767">MGRVQSETALVVMAVYVDHRTDAPDSVASPSHIAWHPLHPLLAVASISTAAGGCGEHVPDSHVERSFQVTLLTWHPSRPILASGWETGEVLILNKQDKEQHTVPPNHSTKITVLSWSTSGTCLASGDGHGVLFLWKMDHRGRVQGPALVKQEYGKCLCHCAFRPPPPGEDLVHLAKAVSGYEKALDMFNWKKAGSGPPLKMAVQEGLSFFITLTDGSVHYVNEKGKTRQVLSTDSLVRKLLLLEERDVLLVITENLQLSLHAVSPEGEAEELMKVKLSGKTGHSADIILIDRSLVITALGETVIRFWDLDRDENYVLSLDVQFGFEGGECINCVSYCSAKGILAAGTSKGRVAMWKKAAGSDLSTWASEGKEKWKFQASTELEGNVTQIKWGSRKNLLAVNNISSVVILSEQAMLAHFHQQVAVVQVSPNLFNVTIFSTGTTHSLRIDMNANGVFATKDAVVFWNGKQVAVFECSGDTFRSAGSFLCDSPVLSVHGENLYTVEPYRIQVRTWQGTVKQLLVFSEAEGNPCLLDVCGNFLAVGTDLAHLKIFDLSRREAKVHCNSRSLSKLLPGRGDIVSMKCNANGSKVSILFSRADGNIDSKICFYDVEMDQVTLFDFKAEQGDGRENLSAGQGIGKFVVEYPELHSHIPACHFWDQSEPRLFVCEAIPESGLQPPDQKKSQTEGAMDIWIISFFSTEEHGLLLQDSFPLPSSYQVLLGIEVPHYYFAKKLGEAEKGASESGSGTVSQMVARRPMRDFIELGDCDKTTQDAMLNFSYYLTAGDMDEAFKSIKLIKRYQNYLYVFLHGCSLFLLKVCMNLEQCSCSRASVSVAHLEYGAKQQSGLSFLSHPKLNAELKSQLDDHILTNEAVWDNMARMCVKTQRLDVAKICLGHMGHARGAKALREAEQEPEQKARVAVLAIQLGMLEDAERLYKACKRYDLLNKFYQASNQWKKAIETAEAHDRVHLRTTHYNYAKYLEATGQQSLALTHYEKSDTHRFEVPRMLSEDLQALENYINKMNDKSLWKWWAQYLESQSDMESALKYYALAQDYFSLVRVHCFQGNIQKAAEIANETGNGAASYHLARQYESQEDIKQAVHFYSRAQAFNNAIRLCKANNLDDQLMNLALLSSPEDMIEAACYYEEKGDQMDRAVMLYHKAGHFSKALELAFTTQQFGALQLIAEDLDEKSDPALLARCSGFFIEHAQYEKAMELLLTAKKESRRELLEQIADCCMRQGNYHMATKKYTQAGNKLKAMRALLKSGDTEKIIFFAGVSRQREIYIMAANYLQSLDWRKDAKIIANIISFYTKGGALDLLAGFYDACAQVEIDEYQNYEKAHRALTEAYKCLSKAKARSPVEQESKLGHLQSRMSLMKQFIHAQRVYSEDAEEAVRQCELLLAEQDFDDAIRHGDVLGFLVQHYTQVEEFHTAYHYLEEMQKRIPAANLSYYVSPQTMEAVHQGAGVPMSQALASAHTAHSSTDNREEEEKAGFNILINLRQKKTSKNCIFTEELNNRGGNCELPFKPISSLAQAGLREVKLNVKTKVLLISLPVTLPCQGDFSVAVQCLHPISSAIPSTMPSLSAADKWLLPQTPAAWGHGSLPQHPSPFFLSSSQVTAEEAPAAPKYMKLARAQARKEQLQVSFSGSPLAASFVGPAFCSPHQDLSPSHLQKKQPLLIGEWKKVPLTLLTVLLTITELKNSLHLQVDWTCRNCIRPEGRDA</sequence>
<evidence type="ECO:0000256" key="5">
    <source>
        <dbReference type="ARBA" id="ARBA00023069"/>
    </source>
</evidence>
<dbReference type="InterPro" id="IPR036322">
    <property type="entry name" value="WD40_repeat_dom_sf"/>
</dbReference>
<keyword evidence="4" id="KW-0802">TPR repeat</keyword>
<feature type="domain" description="IF140 C-terminal TPR" evidence="10">
    <location>
        <begin position="1314"/>
        <end position="1437"/>
    </location>
</feature>
<keyword evidence="6" id="KW-0966">Cell projection</keyword>
<dbReference type="OrthoDB" id="10258787at2759"/>
<evidence type="ECO:0000256" key="2">
    <source>
        <dbReference type="ARBA" id="ARBA00022574"/>
    </source>
</evidence>
<evidence type="ECO:0000313" key="13">
    <source>
        <dbReference type="EMBL" id="KAI1233956.1"/>
    </source>
</evidence>
<dbReference type="InterPro" id="IPR056154">
    <property type="entry name" value="Beta-prop_IFT140_1st"/>
</dbReference>
<dbReference type="FunFam" id="1.25.40.470:FF:000010">
    <property type="entry name" value="Intraflagellar transport 140 homolog (Chlamydomonas)"/>
    <property type="match status" value="1"/>
</dbReference>
<keyword evidence="3" id="KW-0677">Repeat</keyword>
<comment type="caution">
    <text evidence="12">The sequence shown here is derived from an EMBL/GenBank/DDBJ whole genome shotgun (WGS) entry which is preliminary data.</text>
</comment>
<evidence type="ECO:0000259" key="11">
    <source>
        <dbReference type="Pfam" id="PF24762"/>
    </source>
</evidence>
<keyword evidence="14" id="KW-1185">Reference proteome</keyword>
<evidence type="ECO:0000256" key="7">
    <source>
        <dbReference type="PROSITE-ProRule" id="PRU00221"/>
    </source>
</evidence>
<dbReference type="Pfam" id="PF24762">
    <property type="entry name" value="TPR_IF140-IFT172"/>
    <property type="match status" value="1"/>
</dbReference>
<accession>A0A835NMG5</accession>
<dbReference type="EMBL" id="JADDUC010000133">
    <property type="protein sequence ID" value="KAG0117625.1"/>
    <property type="molecule type" value="Genomic_DNA"/>
</dbReference>
<dbReference type="PROSITE" id="PS50082">
    <property type="entry name" value="WD_REPEATS_2"/>
    <property type="match status" value="1"/>
</dbReference>
<dbReference type="InterPro" id="IPR011044">
    <property type="entry name" value="Quino_amine_DH_bsu"/>
</dbReference>
<dbReference type="InterPro" id="IPR056155">
    <property type="entry name" value="Beta-prop_IFT140_2nd"/>
</dbReference>
<evidence type="ECO:0000313" key="14">
    <source>
        <dbReference type="Proteomes" id="UP000618051"/>
    </source>
</evidence>
<feature type="domain" description="IFT140 first beta-propeller" evidence="8">
    <location>
        <begin position="14"/>
        <end position="412"/>
    </location>
</feature>
<evidence type="ECO:0000256" key="6">
    <source>
        <dbReference type="ARBA" id="ARBA00023273"/>
    </source>
</evidence>
<dbReference type="FunFam" id="2.130.10.10:FF:000811">
    <property type="entry name" value="Intraflagellar transport 140"/>
    <property type="match status" value="1"/>
</dbReference>
<reference evidence="13 14" key="2">
    <citation type="journal article" date="2021" name="J. Hered.">
        <title>Feather Gene Expression Elucidates the Developmental Basis of Plumage Iridescence in African Starlings.</title>
        <authorList>
            <person name="Rubenstein D.R."/>
            <person name="Corvelo A."/>
            <person name="MacManes M.D."/>
            <person name="Maia R."/>
            <person name="Narzisi G."/>
            <person name="Rousaki A."/>
            <person name="Vandenabeele P."/>
            <person name="Shawkey M.D."/>
            <person name="Solomon J."/>
        </authorList>
    </citation>
    <scope>NUCLEOTIDE SEQUENCE [LARGE SCALE GENOMIC DNA]</scope>
    <source>
        <strain evidence="13">SS15</strain>
    </source>
</reference>
<dbReference type="InterPro" id="IPR015943">
    <property type="entry name" value="WD40/YVTN_repeat-like_dom_sf"/>
</dbReference>
<organism evidence="12">
    <name type="scientific">Lamprotornis superbus</name>
    <dbReference type="NCBI Taxonomy" id="245042"/>
    <lineage>
        <taxon>Eukaryota</taxon>
        <taxon>Metazoa</taxon>
        <taxon>Chordata</taxon>
        <taxon>Craniata</taxon>
        <taxon>Vertebrata</taxon>
        <taxon>Euteleostomi</taxon>
        <taxon>Archelosauria</taxon>
        <taxon>Archosauria</taxon>
        <taxon>Dinosauria</taxon>
        <taxon>Saurischia</taxon>
        <taxon>Theropoda</taxon>
        <taxon>Coelurosauria</taxon>
        <taxon>Aves</taxon>
        <taxon>Neognathae</taxon>
        <taxon>Neoaves</taxon>
        <taxon>Telluraves</taxon>
        <taxon>Australaves</taxon>
        <taxon>Passeriformes</taxon>
        <taxon>Sturnidae</taxon>
        <taxon>Lamprotornis</taxon>
    </lineage>
</organism>
<dbReference type="GO" id="GO:0030991">
    <property type="term" value="C:intraciliary transport particle A"/>
    <property type="evidence" value="ECO:0007669"/>
    <property type="project" value="TreeGrafter"/>
</dbReference>
<dbReference type="PANTHER" id="PTHR15722">
    <property type="entry name" value="IFT140/172-RELATED"/>
    <property type="match status" value="1"/>
</dbReference>
<dbReference type="Gene3D" id="1.25.40.470">
    <property type="match status" value="3"/>
</dbReference>
<evidence type="ECO:0000256" key="4">
    <source>
        <dbReference type="ARBA" id="ARBA00022803"/>
    </source>
</evidence>
<dbReference type="SUPFAM" id="SSF50969">
    <property type="entry name" value="YVTN repeat-like/Quinoprotein amine dehydrogenase"/>
    <property type="match status" value="1"/>
</dbReference>
<evidence type="ECO:0000259" key="8">
    <source>
        <dbReference type="Pfam" id="PF23383"/>
    </source>
</evidence>
<dbReference type="InterPro" id="IPR056156">
    <property type="entry name" value="TPR_IF140_C"/>
</dbReference>
<dbReference type="SUPFAM" id="SSF50978">
    <property type="entry name" value="WD40 repeat-like"/>
    <property type="match status" value="1"/>
</dbReference>
<dbReference type="PANTHER" id="PTHR15722:SF7">
    <property type="entry name" value="INTRAFLAGELLAR TRANSPORT PROTEIN 140 HOMOLOG"/>
    <property type="match status" value="1"/>
</dbReference>
<reference evidence="13" key="3">
    <citation type="submission" date="2022-01" db="EMBL/GenBank/DDBJ databases">
        <authorList>
            <person name="Rubenstein D.R."/>
        </authorList>
    </citation>
    <scope>NUCLEOTIDE SEQUENCE</scope>
    <source>
        <strain evidence="13">SS15</strain>
        <tissue evidence="13">Liver</tissue>
    </source>
</reference>
<evidence type="ECO:0008006" key="15">
    <source>
        <dbReference type="Google" id="ProtNLM"/>
    </source>
</evidence>
<gene>
    <name evidence="13" type="ORF">IHE44_0004411</name>
    <name evidence="12" type="ORF">IHE44_002374</name>
</gene>
<comment type="subcellular location">
    <subcellularLocation>
        <location evidence="1">Cell projection</location>
        <location evidence="1">Cilium</location>
    </subcellularLocation>
</comment>
<dbReference type="Pfam" id="PF23385">
    <property type="entry name" value="Beta-prop_IFT140_2nd"/>
    <property type="match status" value="1"/>
</dbReference>
<evidence type="ECO:0000259" key="10">
    <source>
        <dbReference type="Pfam" id="PF24760"/>
    </source>
</evidence>
<evidence type="ECO:0000259" key="9">
    <source>
        <dbReference type="Pfam" id="PF23385"/>
    </source>
</evidence>
<reference evidence="12" key="1">
    <citation type="submission" date="2020-10" db="EMBL/GenBank/DDBJ databases">
        <title>Feather gene expression reveals the developmental basis of iridescence in African starlings.</title>
        <authorList>
            <person name="Rubenstein D.R."/>
        </authorList>
    </citation>
    <scope>NUCLEOTIDE SEQUENCE</scope>
    <source>
        <strain evidence="12">SS15</strain>
        <tissue evidence="12">Liver</tissue>
    </source>
</reference>
<evidence type="ECO:0000313" key="12">
    <source>
        <dbReference type="EMBL" id="KAG0117625.1"/>
    </source>
</evidence>
<dbReference type="Proteomes" id="UP000618051">
    <property type="component" value="Unassembled WGS sequence"/>
</dbReference>
<keyword evidence="5" id="KW-0969">Cilium</keyword>
<dbReference type="Gene3D" id="2.130.10.10">
    <property type="entry name" value="YVTN repeat-like/Quinoprotein amine dehydrogenase"/>
    <property type="match status" value="2"/>
</dbReference>
<feature type="domain" description="IF140/IFT172/WDR19 TPR" evidence="11">
    <location>
        <begin position="865"/>
        <end position="1220"/>
    </location>
</feature>
<dbReference type="GO" id="GO:0035721">
    <property type="term" value="P:intraciliary retrograde transport"/>
    <property type="evidence" value="ECO:0007669"/>
    <property type="project" value="TreeGrafter"/>
</dbReference>
<dbReference type="Pfam" id="PF23383">
    <property type="entry name" value="Beta-prop_IFT140_1st"/>
    <property type="match status" value="1"/>
</dbReference>
<dbReference type="GO" id="GO:0005930">
    <property type="term" value="C:axoneme"/>
    <property type="evidence" value="ECO:0007669"/>
    <property type="project" value="TreeGrafter"/>
</dbReference>